<evidence type="ECO:0000259" key="2">
    <source>
        <dbReference type="Pfam" id="PF18962"/>
    </source>
</evidence>
<name>A0A1V9GCS8_9BACT</name>
<protein>
    <recommendedName>
        <fullName evidence="2">Secretion system C-terminal sorting domain-containing protein</fullName>
    </recommendedName>
</protein>
<dbReference type="STRING" id="550983.A4R26_00860"/>
<proteinExistence type="predicted"/>
<dbReference type="Pfam" id="PF18962">
    <property type="entry name" value="Por_Secre_tail"/>
    <property type="match status" value="1"/>
</dbReference>
<dbReference type="Gene3D" id="2.60.40.10">
    <property type="entry name" value="Immunoglobulins"/>
    <property type="match status" value="1"/>
</dbReference>
<dbReference type="RefSeq" id="WP_081158683.1">
    <property type="nucleotide sequence ID" value="NZ_LWBP01000001.1"/>
</dbReference>
<dbReference type="InterPro" id="IPR026444">
    <property type="entry name" value="Secre_tail"/>
</dbReference>
<comment type="caution">
    <text evidence="3">The sequence shown here is derived from an EMBL/GenBank/DDBJ whole genome shotgun (WGS) entry which is preliminary data.</text>
</comment>
<keyword evidence="4" id="KW-1185">Reference proteome</keyword>
<gene>
    <name evidence="3" type="ORF">A4R26_00860</name>
</gene>
<dbReference type="OrthoDB" id="666207at2"/>
<dbReference type="NCBIfam" id="TIGR04183">
    <property type="entry name" value="Por_Secre_tail"/>
    <property type="match status" value="1"/>
</dbReference>
<dbReference type="EMBL" id="LWBP01000001">
    <property type="protein sequence ID" value="OQP68390.1"/>
    <property type="molecule type" value="Genomic_DNA"/>
</dbReference>
<evidence type="ECO:0000313" key="3">
    <source>
        <dbReference type="EMBL" id="OQP68390.1"/>
    </source>
</evidence>
<dbReference type="InterPro" id="IPR013783">
    <property type="entry name" value="Ig-like_fold"/>
</dbReference>
<dbReference type="AlphaFoldDB" id="A0A1V9GCS8"/>
<accession>A0A1V9GCS8</accession>
<keyword evidence="1" id="KW-0732">Signal</keyword>
<evidence type="ECO:0000256" key="1">
    <source>
        <dbReference type="SAM" id="SignalP"/>
    </source>
</evidence>
<sequence length="327" mass="36227">MKQIYSLITILFISIAAAQAKTVITFTAWWGNWSTASNWDLNRVPQNDDSVVIPQWKGVVFDKADTLANVYIKVIGGLTIQKKMRLSASSVIELTGTGKLNAWGAQRNVEEISIGGVKKYDENAPYWVFGPAFAASNSGVAPNGFNLSVLPVLFKGFFVARSNNNVLLNWSTAQESNNSNFEIQRSLDGSSWSTIAIMMGAGNSTTVQQYNFTDKNMTAPIAYYRIKQVDTDGNYEYSTVKSIRVNEAAPATRIYTSGNTVNIEFNKEVTNPITVRIINMNGQVVGQRHLQQASYRITMNMNNSVSGMYLVQLNDNAGWNEIKKVVL</sequence>
<feature type="signal peptide" evidence="1">
    <location>
        <begin position="1"/>
        <end position="20"/>
    </location>
</feature>
<reference evidence="4" key="1">
    <citation type="submission" date="2016-04" db="EMBL/GenBank/DDBJ databases">
        <authorList>
            <person name="Chen L."/>
            <person name="Zhuang W."/>
            <person name="Wang G."/>
        </authorList>
    </citation>
    <scope>NUCLEOTIDE SEQUENCE [LARGE SCALE GENOMIC DNA]</scope>
    <source>
        <strain evidence="4">208</strain>
    </source>
</reference>
<evidence type="ECO:0000313" key="4">
    <source>
        <dbReference type="Proteomes" id="UP000192276"/>
    </source>
</evidence>
<feature type="chain" id="PRO_5012596499" description="Secretion system C-terminal sorting domain-containing protein" evidence="1">
    <location>
        <begin position="21"/>
        <end position="327"/>
    </location>
</feature>
<feature type="domain" description="Secretion system C-terminal sorting" evidence="2">
    <location>
        <begin position="259"/>
        <end position="326"/>
    </location>
</feature>
<organism evidence="3 4">
    <name type="scientific">Niastella populi</name>
    <dbReference type="NCBI Taxonomy" id="550983"/>
    <lineage>
        <taxon>Bacteria</taxon>
        <taxon>Pseudomonadati</taxon>
        <taxon>Bacteroidota</taxon>
        <taxon>Chitinophagia</taxon>
        <taxon>Chitinophagales</taxon>
        <taxon>Chitinophagaceae</taxon>
        <taxon>Niastella</taxon>
    </lineage>
</organism>
<dbReference type="Proteomes" id="UP000192276">
    <property type="component" value="Unassembled WGS sequence"/>
</dbReference>